<feature type="domain" description="Cadherin" evidence="8">
    <location>
        <begin position="236"/>
        <end position="340"/>
    </location>
</feature>
<dbReference type="Gene3D" id="2.60.40.60">
    <property type="entry name" value="Cadherins"/>
    <property type="match status" value="2"/>
</dbReference>
<keyword evidence="10" id="KW-1185">Reference proteome</keyword>
<gene>
    <name evidence="9" type="ORF">CRENBAI_018140</name>
</gene>
<evidence type="ECO:0000313" key="9">
    <source>
        <dbReference type="EMBL" id="KAK5606601.1"/>
    </source>
</evidence>
<dbReference type="SMART" id="SM00112">
    <property type="entry name" value="CA"/>
    <property type="match status" value="3"/>
</dbReference>
<evidence type="ECO:0000256" key="5">
    <source>
        <dbReference type="PROSITE-ProRule" id="PRU00043"/>
    </source>
</evidence>
<evidence type="ECO:0000256" key="4">
    <source>
        <dbReference type="ARBA" id="ARBA00023136"/>
    </source>
</evidence>
<keyword evidence="7" id="KW-0812">Transmembrane</keyword>
<proteinExistence type="predicted"/>
<dbReference type="PROSITE" id="PS50268">
    <property type="entry name" value="CADHERIN_2"/>
    <property type="match status" value="3"/>
</dbReference>
<name>A0AAV9R9Y4_9TELE</name>
<feature type="region of interest" description="Disordered" evidence="6">
    <location>
        <begin position="714"/>
        <end position="733"/>
    </location>
</feature>
<keyword evidence="3 5" id="KW-0106">Calcium</keyword>
<protein>
    <recommendedName>
        <fullName evidence="8">Cadherin domain-containing protein</fullName>
    </recommendedName>
</protein>
<dbReference type="InterPro" id="IPR039808">
    <property type="entry name" value="Cadherin"/>
</dbReference>
<feature type="domain" description="Cadherin" evidence="8">
    <location>
        <begin position="142"/>
        <end position="234"/>
    </location>
</feature>
<keyword evidence="2" id="KW-0677">Repeat</keyword>
<dbReference type="EMBL" id="JAHHUM010002060">
    <property type="protein sequence ID" value="KAK5606601.1"/>
    <property type="molecule type" value="Genomic_DNA"/>
</dbReference>
<evidence type="ECO:0000259" key="8">
    <source>
        <dbReference type="PROSITE" id="PS50268"/>
    </source>
</evidence>
<evidence type="ECO:0000256" key="3">
    <source>
        <dbReference type="ARBA" id="ARBA00022837"/>
    </source>
</evidence>
<feature type="compositionally biased region" description="Polar residues" evidence="6">
    <location>
        <begin position="714"/>
        <end position="725"/>
    </location>
</feature>
<evidence type="ECO:0000256" key="7">
    <source>
        <dbReference type="SAM" id="Phobius"/>
    </source>
</evidence>
<organism evidence="9 10">
    <name type="scientific">Crenichthys baileyi</name>
    <name type="common">White River springfish</name>
    <dbReference type="NCBI Taxonomy" id="28760"/>
    <lineage>
        <taxon>Eukaryota</taxon>
        <taxon>Metazoa</taxon>
        <taxon>Chordata</taxon>
        <taxon>Craniata</taxon>
        <taxon>Vertebrata</taxon>
        <taxon>Euteleostomi</taxon>
        <taxon>Actinopterygii</taxon>
        <taxon>Neopterygii</taxon>
        <taxon>Teleostei</taxon>
        <taxon>Neoteleostei</taxon>
        <taxon>Acanthomorphata</taxon>
        <taxon>Ovalentaria</taxon>
        <taxon>Atherinomorphae</taxon>
        <taxon>Cyprinodontiformes</taxon>
        <taxon>Goodeidae</taxon>
        <taxon>Crenichthys</taxon>
    </lineage>
</organism>
<evidence type="ECO:0000256" key="2">
    <source>
        <dbReference type="ARBA" id="ARBA00022737"/>
    </source>
</evidence>
<feature type="compositionally biased region" description="Polar residues" evidence="6">
    <location>
        <begin position="681"/>
        <end position="706"/>
    </location>
</feature>
<dbReference type="PANTHER" id="PTHR24027">
    <property type="entry name" value="CADHERIN-23"/>
    <property type="match status" value="1"/>
</dbReference>
<dbReference type="GO" id="GO:0005509">
    <property type="term" value="F:calcium ion binding"/>
    <property type="evidence" value="ECO:0007669"/>
    <property type="project" value="UniProtKB-UniRule"/>
</dbReference>
<feature type="compositionally biased region" description="Polar residues" evidence="6">
    <location>
        <begin position="762"/>
        <end position="782"/>
    </location>
</feature>
<feature type="domain" description="Cadherin" evidence="8">
    <location>
        <begin position="356"/>
        <end position="464"/>
    </location>
</feature>
<keyword evidence="4 7" id="KW-0472">Membrane</keyword>
<dbReference type="GO" id="GO:0045296">
    <property type="term" value="F:cadherin binding"/>
    <property type="evidence" value="ECO:0007669"/>
    <property type="project" value="TreeGrafter"/>
</dbReference>
<dbReference type="InterPro" id="IPR002126">
    <property type="entry name" value="Cadherin-like_dom"/>
</dbReference>
<reference evidence="9 10" key="1">
    <citation type="submission" date="2021-06" db="EMBL/GenBank/DDBJ databases">
        <authorList>
            <person name="Palmer J.M."/>
        </authorList>
    </citation>
    <scope>NUCLEOTIDE SEQUENCE [LARGE SCALE GENOMIC DNA]</scope>
    <source>
        <strain evidence="9 10">MEX-2019</strain>
        <tissue evidence="9">Muscle</tissue>
    </source>
</reference>
<dbReference type="PRINTS" id="PR00205">
    <property type="entry name" value="CADHERIN"/>
</dbReference>
<accession>A0AAV9R9Y4</accession>
<dbReference type="SUPFAM" id="SSF49313">
    <property type="entry name" value="Cadherin-like"/>
    <property type="match status" value="2"/>
</dbReference>
<evidence type="ECO:0000256" key="6">
    <source>
        <dbReference type="SAM" id="MobiDB-lite"/>
    </source>
</evidence>
<evidence type="ECO:0000313" key="10">
    <source>
        <dbReference type="Proteomes" id="UP001311232"/>
    </source>
</evidence>
<dbReference type="CDD" id="cd11304">
    <property type="entry name" value="Cadherin_repeat"/>
    <property type="match status" value="2"/>
</dbReference>
<dbReference type="GO" id="GO:0016342">
    <property type="term" value="C:catenin complex"/>
    <property type="evidence" value="ECO:0007669"/>
    <property type="project" value="TreeGrafter"/>
</dbReference>
<dbReference type="GO" id="GO:0007156">
    <property type="term" value="P:homophilic cell adhesion via plasma membrane adhesion molecules"/>
    <property type="evidence" value="ECO:0007669"/>
    <property type="project" value="InterPro"/>
</dbReference>
<feature type="region of interest" description="Disordered" evidence="6">
    <location>
        <begin position="746"/>
        <end position="946"/>
    </location>
</feature>
<feature type="compositionally biased region" description="Basic and acidic residues" evidence="6">
    <location>
        <begin position="60"/>
        <end position="75"/>
    </location>
</feature>
<dbReference type="Pfam" id="PF00028">
    <property type="entry name" value="Cadherin"/>
    <property type="match status" value="2"/>
</dbReference>
<dbReference type="GO" id="GO:0008013">
    <property type="term" value="F:beta-catenin binding"/>
    <property type="evidence" value="ECO:0007669"/>
    <property type="project" value="TreeGrafter"/>
</dbReference>
<dbReference type="GO" id="GO:0016477">
    <property type="term" value="P:cell migration"/>
    <property type="evidence" value="ECO:0007669"/>
    <property type="project" value="TreeGrafter"/>
</dbReference>
<evidence type="ECO:0000256" key="1">
    <source>
        <dbReference type="ARBA" id="ARBA00004370"/>
    </source>
</evidence>
<dbReference type="InterPro" id="IPR015919">
    <property type="entry name" value="Cadherin-like_sf"/>
</dbReference>
<dbReference type="AlphaFoldDB" id="A0AAV9R9Y4"/>
<feature type="compositionally biased region" description="Polar residues" evidence="6">
    <location>
        <begin position="810"/>
        <end position="825"/>
    </location>
</feature>
<dbReference type="PANTHER" id="PTHR24027:SF431">
    <property type="entry name" value="CADHERIN-RELATED FAMILY MEMBER 5-LIKE ISOFORM X1"/>
    <property type="match status" value="1"/>
</dbReference>
<dbReference type="Proteomes" id="UP001311232">
    <property type="component" value="Unassembled WGS sequence"/>
</dbReference>
<feature type="region of interest" description="Disordered" evidence="6">
    <location>
        <begin position="58"/>
        <end position="78"/>
    </location>
</feature>
<feature type="region of interest" description="Disordered" evidence="6">
    <location>
        <begin position="678"/>
        <end position="706"/>
    </location>
</feature>
<feature type="compositionally biased region" description="Low complexity" evidence="6">
    <location>
        <begin position="826"/>
        <end position="837"/>
    </location>
</feature>
<feature type="compositionally biased region" description="Acidic residues" evidence="6">
    <location>
        <begin position="925"/>
        <end position="938"/>
    </location>
</feature>
<keyword evidence="7" id="KW-1133">Transmembrane helix</keyword>
<sequence length="962" mass="105528">MQVEQKQQQHSSQFAAPHSSEPRTWIKVQTLYMKIVVRIVLLTRSDATDRKLAVLSAPPRRSDLSRERAGGKHETSGYTQGVTSLQSYSLNPLRAISGIKDVVSIGNQKKMEADWEAAKGLTRTGMSGWSECSDGWDVFAKINENSHSGNIVGEFVGNSDLKGVRWSLSGRDAHWFYLDGRDIRLNTSAEKILDRENLGPILMAELSCYEEDMFQTVYRIMVEILNENDNLPMFSEKSAQSLNLSELTPVNTVAFTVQALDADDDKILYSIDQTSPDAEYFRIDRPNSGEVILSKPLDYETKTWFTVTIYASEMNTAEHYNISTNVTIAVQDGDDQYPQFLPCDLLFQDETSKICISPVYRVNVTEGEEDVVLDFLPGPIHAVDGDRGLSSSISYAILSGDKDGHFSINRETGELRLMKGVKDRLVTPVLRLQVMAYQDDDPRKYSVATALVRVLAVNRFHPEFELPQYCGFVTAGKSAVSLVNTYGSRALILNVQDQDFDNGFNPMIYLTIGATTNYTDIYQVTHGGLLIARTSHLKPKQKHILEVSAVDQESGDSAFATVVVEVLPEGQSIPQSPLGNERLTGCTVGKALFLSMLLMGVLGCILSVLTWLKRKHKGMRDPLERGCVAQGKHPNVVNHRTAMQHMEEVSFQNEEYGTYNPSFSFPDKAGITTMEDIPISTVPSSPRTAAGTETTTPLPNETVQSPAILNNNVSTPTKISCSSPDCQPAKQDLSPARVVDADRLPKENAGLPCDVTPDPTEEQSNTALDPSTQDDIMSSPLNEQKLKTPPSNNLAESAPSPSSPSSSELTSAEMNNPLLKTTKQTPSHSPSLSPLLPRETETPPPTPEYGPLKATLVHLDTSPTDTPPESPVGTGLTLNAEVDQPSTSLDHVETSESEEGVVDVESPSPDRRPSTNSGNTLNSREEEDEEGFLGDDDADKNSEGEKLLTVTASCTRNYIPSQ</sequence>
<comment type="caution">
    <text evidence="9">The sequence shown here is derived from an EMBL/GenBank/DDBJ whole genome shotgun (WGS) entry which is preliminary data.</text>
</comment>
<feature type="compositionally biased region" description="Low complexity" evidence="6">
    <location>
        <begin position="789"/>
        <end position="809"/>
    </location>
</feature>
<feature type="transmembrane region" description="Helical" evidence="7">
    <location>
        <begin position="591"/>
        <end position="612"/>
    </location>
</feature>
<comment type="subcellular location">
    <subcellularLocation>
        <location evidence="1">Membrane</location>
    </subcellularLocation>
</comment>